<keyword evidence="3" id="KW-1185">Reference proteome</keyword>
<evidence type="ECO:0008006" key="4">
    <source>
        <dbReference type="Google" id="ProtNLM"/>
    </source>
</evidence>
<dbReference type="PANTHER" id="PTHR10199">
    <property type="entry name" value="THROMBOSPONDIN"/>
    <property type="match status" value="1"/>
</dbReference>
<evidence type="ECO:0000256" key="1">
    <source>
        <dbReference type="SAM" id="MobiDB-lite"/>
    </source>
</evidence>
<feature type="compositionally biased region" description="Basic and acidic residues" evidence="1">
    <location>
        <begin position="3523"/>
        <end position="3532"/>
    </location>
</feature>
<accession>A0ABT4JLB3</accession>
<protein>
    <recommendedName>
        <fullName evidence="4">T9SS type A sorting domain-containing protein</fullName>
    </recommendedName>
</protein>
<feature type="region of interest" description="Disordered" evidence="1">
    <location>
        <begin position="3734"/>
        <end position="3754"/>
    </location>
</feature>
<feature type="compositionally biased region" description="Basic and acidic residues" evidence="1">
    <location>
        <begin position="3488"/>
        <end position="3498"/>
    </location>
</feature>
<proteinExistence type="predicted"/>
<evidence type="ECO:0000313" key="2">
    <source>
        <dbReference type="EMBL" id="MCZ2476336.1"/>
    </source>
</evidence>
<dbReference type="InterPro" id="IPR028974">
    <property type="entry name" value="TSP_type-3_rpt"/>
</dbReference>
<feature type="compositionally biased region" description="Acidic residues" evidence="1">
    <location>
        <begin position="3419"/>
        <end position="3443"/>
    </location>
</feature>
<dbReference type="Proteomes" id="UP001321186">
    <property type="component" value="Unassembled WGS sequence"/>
</dbReference>
<dbReference type="Pfam" id="PF13585">
    <property type="entry name" value="CHU_C"/>
    <property type="match status" value="1"/>
</dbReference>
<feature type="region of interest" description="Disordered" evidence="1">
    <location>
        <begin position="3133"/>
        <end position="3158"/>
    </location>
</feature>
<feature type="region of interest" description="Disordered" evidence="1">
    <location>
        <begin position="3627"/>
        <end position="3658"/>
    </location>
</feature>
<feature type="compositionally biased region" description="Basic and acidic residues" evidence="1">
    <location>
        <begin position="3383"/>
        <end position="3397"/>
    </location>
</feature>
<comment type="caution">
    <text evidence="2">The sequence shown here is derived from an EMBL/GenBank/DDBJ whole genome shotgun (WGS) entry which is preliminary data.</text>
</comment>
<feature type="compositionally biased region" description="Basic and acidic residues" evidence="1">
    <location>
        <begin position="3584"/>
        <end position="3608"/>
    </location>
</feature>
<feature type="compositionally biased region" description="Basic and acidic residues" evidence="1">
    <location>
        <begin position="3037"/>
        <end position="3054"/>
    </location>
</feature>
<dbReference type="EMBL" id="JAANOH010000005">
    <property type="protein sequence ID" value="MCZ2476336.1"/>
    <property type="molecule type" value="Genomic_DNA"/>
</dbReference>
<dbReference type="SUPFAM" id="SSF103647">
    <property type="entry name" value="TSP type-3 repeat"/>
    <property type="match status" value="6"/>
</dbReference>
<dbReference type="Gene3D" id="4.10.1080.10">
    <property type="entry name" value="TSP type-3 repeat"/>
    <property type="match status" value="6"/>
</dbReference>
<feature type="compositionally biased region" description="Acidic residues" evidence="1">
    <location>
        <begin position="3319"/>
        <end position="3334"/>
    </location>
</feature>
<organism evidence="2 3">
    <name type="scientific">Aquirufa ecclesiirivi</name>
    <dbReference type="NCBI Taxonomy" id="2715124"/>
    <lineage>
        <taxon>Bacteria</taxon>
        <taxon>Pseudomonadati</taxon>
        <taxon>Bacteroidota</taxon>
        <taxon>Cytophagia</taxon>
        <taxon>Cytophagales</taxon>
        <taxon>Flectobacillaceae</taxon>
        <taxon>Aquirufa</taxon>
    </lineage>
</organism>
<sequence>MYTTNKLRISHSFRDWAILTNLIFLILLFHSEKVYSAGVYKKSELRKLASSTSPKAKDNANSQGRNLGNATHFEITAGSNFQQAGTVLTLTIKALDADGNEAQNQYSGTKTLIFSGANPSRNPIQNPQASGVNLGKPVQVLFTNGRARVALLLYKAEVATLEVTDGTISTTSPFLIQVYARIASRFDISAKSIQMAGTIQTLSIMAVDIYGNVAKGQHNGKKLISVSGARSGNNPIYKPQASGINLGKPFQVEFINGIAQFDLLLYRVEDTFISVTDYLISTTSAYRFLIQVIPNSTTHFEINGTSTQQSGAVQTLTIKALDAYDNVAKSQYSVNKTLIFSGASSASNSSRNPQISGIDMGQPVKVEFINGIALVDLILFKVELAKITISEDAILMNTPFSIQVNSATAIHFEISGNTEQKAGSVHPLTIKAMDAFGNVATSFGDGFADVSLTFSGANVSINSLFKPIVKGRYVSSLMNQAVYVLFNKGIAIVDLTLYKVEQASITVTNGSLSSISPLLVNVTPGILGKFVAQMANTQKEGDVFVGTNSLEVQDSYGNIISNYDASLPGQAIKLSGIGGLDGGVFSGLSNGSELNQETDFVNGIANFTGKLVYNGNLGTGNIVFKSIGNPAIEVVSSSIHLKNEFHYFQVSGSDTQLSGSGQEILLTVYDGSVVDRQYTGVKTLVFTGASSVSNPSRNPKVAGIDFGQPVQVEFVNGKAKIELVLLKSEKTSISVSDGTISTILPFIAQVNPNSAVQFSISGKSTQIAGSGQLLTIKLLDRYDNFVNQFSGTKTLIFTGASSVSNPLQNPSMFGIDFGKPVQVEFVNGIAQGELKLYKAGDATIFVSDTTLAMSRALPVQVTPSTSSRYVFQGKTTLQAGKVQALVVHEADTYGNIVSQFSGTKNIIFTRLGSGANLTNKPTIANVDFGQPVQAVFLNGKAQVNLLFYTVEKVSIIVSDGLISSDSTFSLQVTSAPADHFEISGNPSQIAGSVQTLIIKAIDPYGNTDTRFMGGYTDVELVFSGANTSINPVLNPIVSGRYESGILNENLLVLFNKGIAQVGLTLYRAELATIVVSNGVLVSSPLGIQVSAAPLQNFRLSLQNQFQINQVVGENNLLTALDAYGNVATSFDPALDPIKVSTDLPGTVVGLGGNSPFVIHQATQFVQGIANLKTLGLNYLGEAGEGSFTFSTASGIKVKSALVVIYPNKQSNYRFKISGESIQVAGRSQVLTVAIQDTLGNALSSFNGFIEVVFSGANSSLTQNANPIVYNNLNLPIPFGTPTSLYFEQGVARAQVSLYRAELASIGARELGTSEIPLDQDKFTIQVKASDLYQLVPALTSPQYTRQMFSGTNTLTAKDEYGNICLEFNPAINPITLSLTSEGSVGLKSLGDTKVLSRSTDFIQGVANLSQQGFFYTGLDGNKSFVFTSKTGITATSNPVQLVKSPQSVFLHISGNSTQIAGDSQWFQIQALNANNEPVADYQGNKSLLFFGAGNAIANQYVPIIQDTLSNTQGYFGKPILVNFTGGKARVKINLYLAETALLTTRESLNTGAIAGDSWVIQVRAKKVAQIVSNMSGPQTNARPFVGINTLTVKDAYGNICLDFDASKTPVTVSNTANALITGLGFEKGNILNQSTDFVHGVANLTALGLSYYSPSIASKSAKKWINSAKQAQESQNSQADPYAPSFIFSLTFESSLISTSTSSIQIAGPEERLVITGSNLHFSGKSQFIKIQAKDAQGVLVRTYSGIKTLQFSESTATGISGTIAIAQGIPFGNDTPIEFFEGSATLEMILYNLSARDTIQVHDGSIGSDLPSDKLVTQVVLGNVSNPSNGNQFEVTEDIYFSFDARQIPVWTIQGRYVVLRIDKSKITNEQLADSQTMAKLVERTDALYEFYKNTLGYEPPGGNPNFGYKTSVFFGIPSCGSGCGLIGAKGIEVSGFDHIYFNLKNNTNVNRDVILAYEFGRNFFDFSSKVLFPFTPNSNEKNGGMAEAFASLFTAYAFDQIITDADQRRYNESLINIQWFKENFIGYINDLQANPYNVWAKWDRIGYNDYNRGTGTNTDDEPAWKSVGLLQGIIDTFGKSTIFPKFFLELRKMPRVNSIEDALSNIALATASCTQTNLLPFFKNVVKFNLNASAEATLNALPIHADRLIRYENLLWFLSPFHTVRINIRSINYLNNQNWYVIKKGNVIVSSSQHGNNEIPYSILGNQNEVNLTIEMQDANHQVLDSYTITVKKRHQINLFDYPEDLHAFYLANRSSKIYQESGKVVIENLSPTLFDHGLLRRAFRIVKNRTMRFTSTMQRIGPNFNAGVITNYSTLVTGGTFYGTGSLRLGYDIGQNNTASNFTLNHYAYSQNMLKSGAELSVVNVGVESVGFSQKTYFSNLIYQDMTDTDGDGLVDFEDNCPSTYNPNQLDTDNDGLGNVCDDDLDNDGNPNSTDPNPLIALANDDVIQQDFNAGPISLNILSNDDFLPSSNLSITKISGTALGNVAFQASTGLMTYTPTLADADSVSLTYQVCYLPTGICATAKVNILNTWQASKFILNGSASQVAGTIQTVTIRATTKNGTIVTDYTGNKPLVFSGTNSSSAPTYKSRVNGVVFGENTPVDFINGIAQVNLLIYKSGLDSISAQDVYIQTKGSDRLGVLVSAKAFQKLAVQLQSPQVNQTPFYGFNTLIAQDEYDNPVSSFNASLNPITISSNQGGVISGLSGGNQLTSSSDFQLGRANLTQLGITYTGNIGSDTLIFQPVTGLGTKARMEILSELIKPSQLHLSGDSIQVAGSSQFLTLQVLNDLGELVDTYTGTKSLLFSGAQNSVNPVLFPQVLDNQSQIRNFGSVTNVDFVEGIAQVSMKLFHASLAQIQVQILEDTLISSMLPVMVKAGPLAKFDLQMTSPQTTETPFVGVNTLSALDAYGNLITDFNAALQPIQVTSTLPGFIFGLSGGDQLTNSSDFVQGIANLSALKMLYLGAEGKGFFTFKSSSGIQITSNLIEMLMADFDGDGIPNSMECYQTFTLQGNCQDFDGDGLVNSRDTDSDGDGIPDEREKNRDSDGDRHADYLDLDSDNDGILDSIEAEFDPDGDGIPNYLDLDSDNDGIMDAWEASNNARGNLDDNYDGRVDKNGLLPDNNGNGLADFLETGFGGKPAPIPDTDKDAKPDYVDLDSDNDQILDAQEGTKDIDGDSFPNFRDLDSDGDWLGDQDERNVDHDLDGISNYLDLDSDDDGIPDAWEGKNKCATCQQMKDDLDDGWDDRGQYVRVIDTDSDGTSDFLDLDSDNDCIPDRFELGADGDGDEIPNFRDLDSDNDGMLDTQEAGDCQQPRDSDSDGLYDFEDPDADNDTIPDSVEVGPIPTNPVDTDMDGKADYLDVDSDNDGIPDAVEAGLNPSKPVDSDGDGKANYRDLDSDNDTIPDSVEAGINLNKPVDTDLDSNADYLDLDSDQDGMSDELEAGLDPTNPIDSDLDGQEDFRDLDSDNDGIPDAVEAGDFLQPIDSDADGKPDYRDVDSDNDGILDAIEVGPNSSKPLDTDEDGRVDYRDTDSDNDGMLDGLEAGKDLTKPVDSDGDGSSDYRDTDSDNDGIPDAVEAGSDPKNPLDTDKDGQEDFRDLDSDNDKIPDSIEAGLDVVIPVDTDQDGLANYRDLDSDGDSIPDRVEAGSNPLNPVDTDGDSYPDYVDLDSDNDTIPDLKEVGPDVNHPWDTDLDGKEDFRDVDSDNDGIPDQVEVGPNVLIPIDSDQDLLPDYRDVDSDNNGLTDTVEAGPNPLQPLDTDVDGIADYRDTDDDNDDIIDALENDINYGGLPDCDKDGIDNRVDSDICEIFAPQAISPNQDGLNDVLVIPGIFRMQPNRLVIYNRWGEVVYEMDNYQNNWGGLTDKTIGILTNDGRLPDGTYYYMVDFFGKYPNIRTFVYINRLAK</sequence>
<feature type="compositionally biased region" description="Basic and acidic residues" evidence="1">
    <location>
        <begin position="3543"/>
        <end position="3553"/>
    </location>
</feature>
<feature type="region of interest" description="Disordered" evidence="1">
    <location>
        <begin position="3277"/>
        <end position="3614"/>
    </location>
</feature>
<feature type="compositionally biased region" description="Basic and acidic residues" evidence="1">
    <location>
        <begin position="3145"/>
        <end position="3154"/>
    </location>
</feature>
<reference evidence="2 3" key="1">
    <citation type="submission" date="2020-03" db="EMBL/GenBank/DDBJ databases">
        <authorList>
            <person name="Pitt A."/>
            <person name="Hahn M.W."/>
        </authorList>
    </citation>
    <scope>NUCLEOTIDE SEQUENCE [LARGE SCALE GENOMIC DNA]</scope>
    <source>
        <strain evidence="2 3">5A-MARBSE</strain>
    </source>
</reference>
<evidence type="ECO:0000313" key="3">
    <source>
        <dbReference type="Proteomes" id="UP001321186"/>
    </source>
</evidence>
<gene>
    <name evidence="2" type="ORF">G9H61_12835</name>
</gene>
<name>A0ABT4JLB3_9BACT</name>
<feature type="region of interest" description="Disordered" evidence="1">
    <location>
        <begin position="3020"/>
        <end position="3060"/>
    </location>
</feature>